<feature type="region of interest" description="Disordered" evidence="1">
    <location>
        <begin position="125"/>
        <end position="416"/>
    </location>
</feature>
<organism evidence="2 3">
    <name type="scientific">Kineosporia succinea</name>
    <dbReference type="NCBI Taxonomy" id="84632"/>
    <lineage>
        <taxon>Bacteria</taxon>
        <taxon>Bacillati</taxon>
        <taxon>Actinomycetota</taxon>
        <taxon>Actinomycetes</taxon>
        <taxon>Kineosporiales</taxon>
        <taxon>Kineosporiaceae</taxon>
        <taxon>Kineosporia</taxon>
    </lineage>
</organism>
<reference evidence="2 3" key="1">
    <citation type="submission" date="2023-07" db="EMBL/GenBank/DDBJ databases">
        <title>Sequencing the genomes of 1000 actinobacteria strains.</title>
        <authorList>
            <person name="Klenk H.-P."/>
        </authorList>
    </citation>
    <scope>NUCLEOTIDE SEQUENCE [LARGE SCALE GENOMIC DNA]</scope>
    <source>
        <strain evidence="2 3">DSM 44388</strain>
    </source>
</reference>
<feature type="compositionally biased region" description="Basic and acidic residues" evidence="1">
    <location>
        <begin position="48"/>
        <end position="59"/>
    </location>
</feature>
<accession>A0ABT9NW98</accession>
<evidence type="ECO:0000256" key="1">
    <source>
        <dbReference type="SAM" id="MobiDB-lite"/>
    </source>
</evidence>
<feature type="compositionally biased region" description="Pro residues" evidence="1">
    <location>
        <begin position="258"/>
        <end position="272"/>
    </location>
</feature>
<feature type="compositionally biased region" description="Basic and acidic residues" evidence="1">
    <location>
        <begin position="136"/>
        <end position="151"/>
    </location>
</feature>
<feature type="compositionally biased region" description="Gly residues" evidence="1">
    <location>
        <begin position="192"/>
        <end position="201"/>
    </location>
</feature>
<feature type="compositionally biased region" description="Pro residues" evidence="1">
    <location>
        <begin position="88"/>
        <end position="105"/>
    </location>
</feature>
<evidence type="ECO:0000313" key="2">
    <source>
        <dbReference type="EMBL" id="MDP9824704.1"/>
    </source>
</evidence>
<keyword evidence="3" id="KW-1185">Reference proteome</keyword>
<gene>
    <name evidence="2" type="ORF">J2S57_000453</name>
</gene>
<feature type="compositionally biased region" description="Basic and acidic residues" evidence="1">
    <location>
        <begin position="342"/>
        <end position="366"/>
    </location>
</feature>
<feature type="compositionally biased region" description="Low complexity" evidence="1">
    <location>
        <begin position="294"/>
        <end position="312"/>
    </location>
</feature>
<proteinExistence type="predicted"/>
<sequence>MSNSQRGFAGLRQRMSRNEPKHATPGHPASAIPAPTPTDSGEMPVPLRPDDMRDGDRIDLNVSPEDQEHLFAFEPGAPLPARTRRPKPQQPPVAPPEPQARPGVPPVTGAQSIIASATVISSTSGTYLVSSSPIADEARRREEALRAEAARRSMTSGQVGPPTGEQHYRDEPAYLDTRASHAPQSSYDQSYGYGGYDGTGYGTPPTGSPARTGSAQTGSAAPTGSPAPTAHAHQNPADQNPAGQYPGHQNAGHQSHPLTPPAPQFRPAPPQNQQPQYPAQPPVQHRQPQPPAQQPVQQPVQQAVQHSVQHPAPTAPPRPQSPNTEPIDLRQLQVQAAPVRPAGHDAPDTMRRRTDRSADWYPDRPAEGQAESHLGSRPHDPAGTPVRRPLGSGPSDRPGTALQLRSPHPSLHGRKEDNVTNIDIVLKEAMQIDGAVGVALVDYTSGMTLGQAGGGTLNLEVAAAGNTEVVRSKLRTMEALGLREGIEDILITLDTQYHLIRLITDQSGIGLFLYLALDKHRSNLALARRKLANLERTIEI</sequence>
<protein>
    <recommendedName>
        <fullName evidence="4">Roadblock/LAMTOR2 domain-containing protein</fullName>
    </recommendedName>
</protein>
<name>A0ABT9NW98_9ACTN</name>
<dbReference type="Proteomes" id="UP001235712">
    <property type="component" value="Unassembled WGS sequence"/>
</dbReference>
<comment type="caution">
    <text evidence="2">The sequence shown here is derived from an EMBL/GenBank/DDBJ whole genome shotgun (WGS) entry which is preliminary data.</text>
</comment>
<feature type="compositionally biased region" description="Low complexity" evidence="1">
    <location>
        <begin position="273"/>
        <end position="287"/>
    </location>
</feature>
<evidence type="ECO:0008006" key="4">
    <source>
        <dbReference type="Google" id="ProtNLM"/>
    </source>
</evidence>
<evidence type="ECO:0000313" key="3">
    <source>
        <dbReference type="Proteomes" id="UP001235712"/>
    </source>
</evidence>
<dbReference type="EMBL" id="JAUSQZ010000001">
    <property type="protein sequence ID" value="MDP9824704.1"/>
    <property type="molecule type" value="Genomic_DNA"/>
</dbReference>
<feature type="region of interest" description="Disordered" evidence="1">
    <location>
        <begin position="1"/>
        <end position="109"/>
    </location>
</feature>
<feature type="compositionally biased region" description="Low complexity" evidence="1">
    <location>
        <begin position="217"/>
        <end position="233"/>
    </location>
</feature>